<gene>
    <name evidence="1" type="ORF">AVEN_22838_1</name>
</gene>
<evidence type="ECO:0000313" key="1">
    <source>
        <dbReference type="EMBL" id="GBN11049.1"/>
    </source>
</evidence>
<dbReference type="EMBL" id="BGPR01005533">
    <property type="protein sequence ID" value="GBN11049.1"/>
    <property type="molecule type" value="Genomic_DNA"/>
</dbReference>
<organism evidence="1 2">
    <name type="scientific">Araneus ventricosus</name>
    <name type="common">Orbweaver spider</name>
    <name type="synonym">Epeira ventricosa</name>
    <dbReference type="NCBI Taxonomy" id="182803"/>
    <lineage>
        <taxon>Eukaryota</taxon>
        <taxon>Metazoa</taxon>
        <taxon>Ecdysozoa</taxon>
        <taxon>Arthropoda</taxon>
        <taxon>Chelicerata</taxon>
        <taxon>Arachnida</taxon>
        <taxon>Araneae</taxon>
        <taxon>Araneomorphae</taxon>
        <taxon>Entelegynae</taxon>
        <taxon>Araneoidea</taxon>
        <taxon>Araneidae</taxon>
        <taxon>Araneus</taxon>
    </lineage>
</organism>
<name>A0A4Y2L9F7_ARAVE</name>
<proteinExistence type="predicted"/>
<sequence>MKTDCLLFNQDIIFVRQLAVFILWTRSWRMSCEKMNLRSLHQVGLNTLSSIRAIYFIASGTLSSCQAASSVGRNTSSKIRKPIVQGARVRITRVKFV</sequence>
<protein>
    <submittedName>
        <fullName evidence="1">Uncharacterized protein</fullName>
    </submittedName>
</protein>
<evidence type="ECO:0000313" key="2">
    <source>
        <dbReference type="Proteomes" id="UP000499080"/>
    </source>
</evidence>
<reference evidence="1 2" key="1">
    <citation type="journal article" date="2019" name="Sci. Rep.">
        <title>Orb-weaving spider Araneus ventricosus genome elucidates the spidroin gene catalogue.</title>
        <authorList>
            <person name="Kono N."/>
            <person name="Nakamura H."/>
            <person name="Ohtoshi R."/>
            <person name="Moran D.A.P."/>
            <person name="Shinohara A."/>
            <person name="Yoshida Y."/>
            <person name="Fujiwara M."/>
            <person name="Mori M."/>
            <person name="Tomita M."/>
            <person name="Arakawa K."/>
        </authorList>
    </citation>
    <scope>NUCLEOTIDE SEQUENCE [LARGE SCALE GENOMIC DNA]</scope>
</reference>
<dbReference type="Proteomes" id="UP000499080">
    <property type="component" value="Unassembled WGS sequence"/>
</dbReference>
<comment type="caution">
    <text evidence="1">The sequence shown here is derived from an EMBL/GenBank/DDBJ whole genome shotgun (WGS) entry which is preliminary data.</text>
</comment>
<keyword evidence="2" id="KW-1185">Reference proteome</keyword>
<dbReference type="AlphaFoldDB" id="A0A4Y2L9F7"/>
<accession>A0A4Y2L9F7</accession>